<reference evidence="3 4" key="1">
    <citation type="submission" date="2013-03" db="EMBL/GenBank/DDBJ databases">
        <title>The Genome Sequence of Acinetobacter sp. CIP 110321.</title>
        <authorList>
            <consortium name="The Broad Institute Genome Sequencing Platform"/>
            <consortium name="The Broad Institute Genome Sequencing Center for Infectious Disease"/>
            <person name="Cerqueira G."/>
            <person name="Feldgarden M."/>
            <person name="Courvalin P."/>
            <person name="Perichon B."/>
            <person name="Grillot-Courvalin C."/>
            <person name="Clermont D."/>
            <person name="Rocha E."/>
            <person name="Yoon E.-J."/>
            <person name="Nemec A."/>
            <person name="Walker B."/>
            <person name="Young S.K."/>
            <person name="Zeng Q."/>
            <person name="Gargeya S."/>
            <person name="Fitzgerald M."/>
            <person name="Haas B."/>
            <person name="Abouelleil A."/>
            <person name="Alvarado L."/>
            <person name="Arachchi H.M."/>
            <person name="Berlin A.M."/>
            <person name="Chapman S.B."/>
            <person name="Dewar J."/>
            <person name="Goldberg J."/>
            <person name="Griggs A."/>
            <person name="Gujja S."/>
            <person name="Hansen M."/>
            <person name="Howarth C."/>
            <person name="Imamovic A."/>
            <person name="Larimer J."/>
            <person name="McCowan C."/>
            <person name="Murphy C."/>
            <person name="Neiman D."/>
            <person name="Pearson M."/>
            <person name="Priest M."/>
            <person name="Roberts A."/>
            <person name="Saif S."/>
            <person name="Shea T."/>
            <person name="Sisk P."/>
            <person name="Sykes S."/>
            <person name="Wortman J."/>
            <person name="Nusbaum C."/>
            <person name="Birren B."/>
        </authorList>
    </citation>
    <scope>NUCLEOTIDE SEQUENCE [LARGE SCALE GENOMIC DNA]</scope>
    <source>
        <strain evidence="3 4">CIP 110321</strain>
    </source>
</reference>
<dbReference type="HOGENOM" id="CLU_086674_0_0_6"/>
<dbReference type="InterPro" id="IPR000157">
    <property type="entry name" value="TIR_dom"/>
</dbReference>
<dbReference type="InterPro" id="IPR035897">
    <property type="entry name" value="Toll_tir_struct_dom_sf"/>
</dbReference>
<accession>R9AJ12</accession>
<evidence type="ECO:0000256" key="1">
    <source>
        <dbReference type="SAM" id="Coils"/>
    </source>
</evidence>
<dbReference type="Gene3D" id="3.40.50.10140">
    <property type="entry name" value="Toll/interleukin-1 receptor homology (TIR) domain"/>
    <property type="match status" value="1"/>
</dbReference>
<dbReference type="SMART" id="SM00255">
    <property type="entry name" value="TIR"/>
    <property type="match status" value="1"/>
</dbReference>
<sequence length="294" mass="33830">MSIQSISSTITRLNKEFADITHRMSLEQKKIADTNAKLVQMQKSITNNISPSSLSSKLSEISRKEQELSRYQIKVAELQKKKTEIHNKLLKENQNLAKAEELERKKLEALVKKQQKEEIEHQKKLKREIDAIKVSTRHITNVTASPYLDSVPEVEVEYDLFISHASEDKEDFVRPLAETLQQLGIKVWYDEFSLRVGDSLRRKIDSGLKNSRYGTVVLSEAFIKKDWTQYELDGLVAREMNGHKMILPIWHKISKTDVINYSPNLADKVALNTSINTIQEIADQLADVILERKS</sequence>
<gene>
    <name evidence="3" type="ORF">F896_03879</name>
</gene>
<dbReference type="SUPFAM" id="SSF52200">
    <property type="entry name" value="Toll/Interleukin receptor TIR domain"/>
    <property type="match status" value="1"/>
</dbReference>
<proteinExistence type="predicted"/>
<dbReference type="Proteomes" id="UP000016203">
    <property type="component" value="Unassembled WGS sequence"/>
</dbReference>
<dbReference type="Pfam" id="PF13676">
    <property type="entry name" value="TIR_2"/>
    <property type="match status" value="1"/>
</dbReference>
<comment type="caution">
    <text evidence="3">The sequence shown here is derived from an EMBL/GenBank/DDBJ whole genome shotgun (WGS) entry which is preliminary data.</text>
</comment>
<evidence type="ECO:0000313" key="4">
    <source>
        <dbReference type="Proteomes" id="UP000016203"/>
    </source>
</evidence>
<dbReference type="OrthoDB" id="7055795at2"/>
<dbReference type="RefSeq" id="WP_016165127.1">
    <property type="nucleotide sequence ID" value="NZ_JAKZGC010000033.1"/>
</dbReference>
<feature type="domain" description="TIR" evidence="2">
    <location>
        <begin position="156"/>
        <end position="289"/>
    </location>
</feature>
<feature type="coiled-coil region" evidence="1">
    <location>
        <begin position="61"/>
        <end position="124"/>
    </location>
</feature>
<evidence type="ECO:0000259" key="2">
    <source>
        <dbReference type="PROSITE" id="PS50104"/>
    </source>
</evidence>
<name>R9AJ12_9GAMM</name>
<dbReference type="EMBL" id="AQFL01000029">
    <property type="protein sequence ID" value="EOR02192.1"/>
    <property type="molecule type" value="Genomic_DNA"/>
</dbReference>
<keyword evidence="1" id="KW-0175">Coiled coil</keyword>
<dbReference type="PATRIC" id="fig|1217699.3.peg.3787"/>
<dbReference type="AlphaFoldDB" id="R9AJ12"/>
<organism evidence="3 4">
    <name type="scientific">Acinetobacter genomosp. 15BJ</name>
    <dbReference type="NCBI Taxonomy" id="106651"/>
    <lineage>
        <taxon>Bacteria</taxon>
        <taxon>Pseudomonadati</taxon>
        <taxon>Pseudomonadota</taxon>
        <taxon>Gammaproteobacteria</taxon>
        <taxon>Moraxellales</taxon>
        <taxon>Moraxellaceae</taxon>
        <taxon>Acinetobacter</taxon>
    </lineage>
</organism>
<dbReference type="PROSITE" id="PS50104">
    <property type="entry name" value="TIR"/>
    <property type="match status" value="1"/>
</dbReference>
<protein>
    <recommendedName>
        <fullName evidence="2">TIR domain-containing protein</fullName>
    </recommendedName>
</protein>
<evidence type="ECO:0000313" key="3">
    <source>
        <dbReference type="EMBL" id="EOR02192.1"/>
    </source>
</evidence>
<dbReference type="GO" id="GO:0007165">
    <property type="term" value="P:signal transduction"/>
    <property type="evidence" value="ECO:0007669"/>
    <property type="project" value="InterPro"/>
</dbReference>